<dbReference type="RefSeq" id="WP_052018936.1">
    <property type="nucleotide sequence ID" value="NZ_JFHN01000066.1"/>
</dbReference>
<dbReference type="AlphaFoldDB" id="A0A014NK14"/>
<reference evidence="1 2" key="1">
    <citation type="submission" date="2014-02" db="EMBL/GenBank/DDBJ databases">
        <title>Draft genome of Erwinia mallotivora strain BT-MARDI, a papaya dieback pathogen.</title>
        <authorList>
            <person name="Redzuan R."/>
            <person name="Abu Bakar N."/>
            <person name="Badrun R."/>
            <person name="Mohd Raih M.F."/>
            <person name="Rozano L."/>
            <person name="Mat Amin N."/>
        </authorList>
    </citation>
    <scope>NUCLEOTIDE SEQUENCE [LARGE SCALE GENOMIC DNA]</scope>
    <source>
        <strain evidence="1 2">BT-MARDI</strain>
    </source>
</reference>
<evidence type="ECO:0008006" key="3">
    <source>
        <dbReference type="Google" id="ProtNLM"/>
    </source>
</evidence>
<comment type="caution">
    <text evidence="1">The sequence shown here is derived from an EMBL/GenBank/DDBJ whole genome shotgun (WGS) entry which is preliminary data.</text>
</comment>
<gene>
    <name evidence="1" type="ORF">BG55_19110</name>
</gene>
<dbReference type="OrthoDB" id="5919045at2"/>
<dbReference type="EMBL" id="JFHN01000066">
    <property type="protein sequence ID" value="EXU74130.1"/>
    <property type="molecule type" value="Genomic_DNA"/>
</dbReference>
<proteinExistence type="predicted"/>
<protein>
    <recommendedName>
        <fullName evidence="3">DUF4760 domain-containing protein</fullName>
    </recommendedName>
</protein>
<organism evidence="1 2">
    <name type="scientific">Erwinia mallotivora</name>
    <dbReference type="NCBI Taxonomy" id="69222"/>
    <lineage>
        <taxon>Bacteria</taxon>
        <taxon>Pseudomonadati</taxon>
        <taxon>Pseudomonadota</taxon>
        <taxon>Gammaproteobacteria</taxon>
        <taxon>Enterobacterales</taxon>
        <taxon>Erwiniaceae</taxon>
        <taxon>Erwinia</taxon>
    </lineage>
</organism>
<name>A0A014NK14_9GAMM</name>
<accession>A0A014NK14</accession>
<evidence type="ECO:0000313" key="2">
    <source>
        <dbReference type="Proteomes" id="UP000019918"/>
    </source>
</evidence>
<dbReference type="Proteomes" id="UP000019918">
    <property type="component" value="Unassembled WGS sequence"/>
</dbReference>
<sequence>MTTIITGIAVAFFVAIMARQLKISEFRQIWINEIRKEISEYITKADEWSETYLDYNLESAQEKKAQGYLKLNTLKYEAFRLYRSIEIRFKLDDDEANELLSTLINLLDPKFSERSAWREEADKGVLQTRMLLKKEWETTKNPFGTIAAFRFFAFLRKGEK</sequence>
<evidence type="ECO:0000313" key="1">
    <source>
        <dbReference type="EMBL" id="EXU74130.1"/>
    </source>
</evidence>
<keyword evidence="2" id="KW-1185">Reference proteome</keyword>